<dbReference type="InterPro" id="IPR036259">
    <property type="entry name" value="MFS_trans_sf"/>
</dbReference>
<feature type="compositionally biased region" description="Polar residues" evidence="6">
    <location>
        <begin position="59"/>
        <end position="84"/>
    </location>
</feature>
<keyword evidence="5 7" id="KW-0472">Membrane</keyword>
<dbReference type="PROSITE" id="PS50850">
    <property type="entry name" value="MFS"/>
    <property type="match status" value="1"/>
</dbReference>
<feature type="transmembrane region" description="Helical" evidence="7">
    <location>
        <begin position="102"/>
        <end position="119"/>
    </location>
</feature>
<keyword evidence="4 7" id="KW-1133">Transmembrane helix</keyword>
<dbReference type="Proteomes" id="UP001489004">
    <property type="component" value="Unassembled WGS sequence"/>
</dbReference>
<evidence type="ECO:0000256" key="5">
    <source>
        <dbReference type="ARBA" id="ARBA00023136"/>
    </source>
</evidence>
<evidence type="ECO:0000259" key="8">
    <source>
        <dbReference type="PROSITE" id="PS50850"/>
    </source>
</evidence>
<evidence type="ECO:0000313" key="9">
    <source>
        <dbReference type="EMBL" id="KAK9817260.1"/>
    </source>
</evidence>
<feature type="transmembrane region" description="Helical" evidence="7">
    <location>
        <begin position="229"/>
        <end position="251"/>
    </location>
</feature>
<dbReference type="GO" id="GO:0005886">
    <property type="term" value="C:plasma membrane"/>
    <property type="evidence" value="ECO:0007669"/>
    <property type="project" value="UniProtKB-SubCell"/>
</dbReference>
<comment type="caution">
    <text evidence="9">The sequence shown here is derived from an EMBL/GenBank/DDBJ whole genome shotgun (WGS) entry which is preliminary data.</text>
</comment>
<feature type="transmembrane region" description="Helical" evidence="7">
    <location>
        <begin position="139"/>
        <end position="162"/>
    </location>
</feature>
<gene>
    <name evidence="9" type="ORF">WJX72_011949</name>
</gene>
<dbReference type="InterPro" id="IPR020846">
    <property type="entry name" value="MFS_dom"/>
</dbReference>
<dbReference type="InterPro" id="IPR005829">
    <property type="entry name" value="Sugar_transporter_CS"/>
</dbReference>
<evidence type="ECO:0000256" key="3">
    <source>
        <dbReference type="ARBA" id="ARBA00022692"/>
    </source>
</evidence>
<keyword evidence="10" id="KW-1185">Reference proteome</keyword>
<dbReference type="PROSITE" id="PS00216">
    <property type="entry name" value="SUGAR_TRANSPORT_1"/>
    <property type="match status" value="1"/>
</dbReference>
<evidence type="ECO:0000256" key="7">
    <source>
        <dbReference type="SAM" id="Phobius"/>
    </source>
</evidence>
<evidence type="ECO:0000256" key="1">
    <source>
        <dbReference type="ARBA" id="ARBA00004651"/>
    </source>
</evidence>
<keyword evidence="3 7" id="KW-0812">Transmembrane</keyword>
<feature type="transmembrane region" description="Helical" evidence="7">
    <location>
        <begin position="194"/>
        <end position="217"/>
    </location>
</feature>
<keyword evidence="2" id="KW-1003">Cell membrane</keyword>
<evidence type="ECO:0000256" key="6">
    <source>
        <dbReference type="SAM" id="MobiDB-lite"/>
    </source>
</evidence>
<evidence type="ECO:0000313" key="10">
    <source>
        <dbReference type="Proteomes" id="UP001489004"/>
    </source>
</evidence>
<name>A0AAW1Q4S4_9CHLO</name>
<dbReference type="AlphaFoldDB" id="A0AAW1Q4S4"/>
<dbReference type="InterPro" id="IPR050189">
    <property type="entry name" value="MFS_Efflux_Transporters"/>
</dbReference>
<dbReference type="EMBL" id="JALJOR010000005">
    <property type="protein sequence ID" value="KAK9817260.1"/>
    <property type="molecule type" value="Genomic_DNA"/>
</dbReference>
<feature type="transmembrane region" description="Helical" evidence="7">
    <location>
        <begin position="169"/>
        <end position="188"/>
    </location>
</feature>
<dbReference type="PANTHER" id="PTHR43124">
    <property type="entry name" value="PURINE EFFLUX PUMP PBUE"/>
    <property type="match status" value="1"/>
</dbReference>
<feature type="domain" description="Major facilitator superfamily (MFS) profile" evidence="8">
    <location>
        <begin position="1"/>
        <end position="293"/>
    </location>
</feature>
<accession>A0AAW1Q4S4</accession>
<reference evidence="9 10" key="1">
    <citation type="journal article" date="2024" name="Nat. Commun.">
        <title>Phylogenomics reveals the evolutionary origins of lichenization in chlorophyte algae.</title>
        <authorList>
            <person name="Puginier C."/>
            <person name="Libourel C."/>
            <person name="Otte J."/>
            <person name="Skaloud P."/>
            <person name="Haon M."/>
            <person name="Grisel S."/>
            <person name="Petersen M."/>
            <person name="Berrin J.G."/>
            <person name="Delaux P.M."/>
            <person name="Dal Grande F."/>
            <person name="Keller J."/>
        </authorList>
    </citation>
    <scope>NUCLEOTIDE SEQUENCE [LARGE SCALE GENOMIC DNA]</scope>
    <source>
        <strain evidence="9 10">SAG 2043</strain>
    </source>
</reference>
<dbReference type="SUPFAM" id="SSF103473">
    <property type="entry name" value="MFS general substrate transporter"/>
    <property type="match status" value="1"/>
</dbReference>
<comment type="subcellular location">
    <subcellularLocation>
        <location evidence="1">Cell membrane</location>
        <topology evidence="1">Multi-pass membrane protein</topology>
    </subcellularLocation>
</comment>
<feature type="region of interest" description="Disordered" evidence="6">
    <location>
        <begin position="59"/>
        <end position="89"/>
    </location>
</feature>
<evidence type="ECO:0000256" key="4">
    <source>
        <dbReference type="ARBA" id="ARBA00022989"/>
    </source>
</evidence>
<evidence type="ECO:0000256" key="2">
    <source>
        <dbReference type="ARBA" id="ARBA00022475"/>
    </source>
</evidence>
<dbReference type="GO" id="GO:0022857">
    <property type="term" value="F:transmembrane transporter activity"/>
    <property type="evidence" value="ECO:0007669"/>
    <property type="project" value="InterPro"/>
</dbReference>
<proteinExistence type="predicted"/>
<sequence length="591" mass="63251">MCGSQLFLADISGPHNRAQSLGTNQAASLIGSLLGPTIGGFLADAAGLRAPFAHSAHQHAQQRSVAATTSKHQAHASPNNTIAANSPRPPKRKWLQLLQSRDFGAIALINGVMFMTQNGARAVLMPLLATQSFGLSPSILGLVFSGMAVVSLLLVMPAALVADRLGRKWTIVPSAIGLATALACMAVSGRSELFIAAACIYAMSNACIGATPAAYAADIMPAGLGGFGLGIYRCAGDIGLMLGPAFLGWLADLTSWRTEVTRRVSEVRSVNVAVTGKRLSLPAWLLRIAPQLVWLKLAGEFPDVGVSKLQELLDAAITLRWLDLAQLKVQHAGSRRPIYNKLYLLPPAKVQAAALPVFGRTDLGRNTCALAGHTSMELLSLRRPLDEAGLAKRPLDAELFDDIATYFPQTDGSWNKLRALSASVHNEIVFDVDSKALFPSLEVLALRGQFSMLDMFELADTGTRSSAPAFAPLLQRAVFCLGHGLSELVAHRTLCFPNLTRHIHLRVLIIEEGMLRLPIPASRLPSGLQELVLCTRAEAAHVDEVLQGQAPPSLGVHVVRIGSSEYKAYLRPYFGSLKDLGDLVGFRQPCP</sequence>
<dbReference type="Gene3D" id="1.20.1250.20">
    <property type="entry name" value="MFS general substrate transporter like domains"/>
    <property type="match status" value="2"/>
</dbReference>
<organism evidence="9 10">
    <name type="scientific">[Myrmecia] bisecta</name>
    <dbReference type="NCBI Taxonomy" id="41462"/>
    <lineage>
        <taxon>Eukaryota</taxon>
        <taxon>Viridiplantae</taxon>
        <taxon>Chlorophyta</taxon>
        <taxon>core chlorophytes</taxon>
        <taxon>Trebouxiophyceae</taxon>
        <taxon>Trebouxiales</taxon>
        <taxon>Trebouxiaceae</taxon>
        <taxon>Myrmecia</taxon>
    </lineage>
</organism>
<dbReference type="InterPro" id="IPR011701">
    <property type="entry name" value="MFS"/>
</dbReference>
<dbReference type="PANTHER" id="PTHR43124:SF3">
    <property type="entry name" value="CHLORAMPHENICOL EFFLUX PUMP RV0191"/>
    <property type="match status" value="1"/>
</dbReference>
<dbReference type="Pfam" id="PF07690">
    <property type="entry name" value="MFS_1"/>
    <property type="match status" value="1"/>
</dbReference>
<protein>
    <recommendedName>
        <fullName evidence="8">Major facilitator superfamily (MFS) profile domain-containing protein</fullName>
    </recommendedName>
</protein>